<evidence type="ECO:0008006" key="5">
    <source>
        <dbReference type="Google" id="ProtNLM"/>
    </source>
</evidence>
<dbReference type="OrthoDB" id="70307at2"/>
<sequence>MNKGSKKISKRHLLAGNKDARKSAIANSAQGLEADFSAVDQLFKEQQAKTNTPTLTPKYEVPLVSSLQEMATLFGANGDKVFDIEVPLPLIKPRNNNHRVQGTLKFSFDTFMALLPKTPDTWQELEPDEYVKEYWSSQLTGLVMDEQLHPKELPDAMSSLQALFQTACSLESIGQRHSINAYLAYNKDNSPSHVEIIDGERRLRASHICGRDSLRVRLAPNERVADGLPDDADDVDVALATLATSYESNSSAVTLSLTDTLTHYIEHYRILCRKLGREEADALTTDGLKSALQLQSESRPQIARFIKLARHNCADLLLNICRVYKPGRELLIKIANNSTAYADKNHFICQSEHVYAYAIVEEKIDFSLEDVPEEERESTQRIVNDLTGVKPRSSVSKVKLGSEKSKQQTTKALRKLGFPTPESDDEMRDRQLKMFIAVCASIDPTLKYSGELLEKLAETKSEKENIDVYRAHLLCLIEQSMQQLSSINTSKEALSGLFSSVKAGEVDWSEVFEQTGDESSLV</sequence>
<comment type="caution">
    <text evidence="2">The sequence shown here is derived from an EMBL/GenBank/DDBJ whole genome shotgun (WGS) entry which is preliminary data.</text>
</comment>
<gene>
    <name evidence="2" type="ORF">CWB96_00150</name>
    <name evidence="1" type="ORF">CWB97_02145</name>
</gene>
<dbReference type="EMBL" id="PNCL01000001">
    <property type="protein sequence ID" value="TMP63053.1"/>
    <property type="molecule type" value="Genomic_DNA"/>
</dbReference>
<dbReference type="Proteomes" id="UP000305730">
    <property type="component" value="Unassembled WGS sequence"/>
</dbReference>
<dbReference type="RefSeq" id="WP_138594639.1">
    <property type="nucleotide sequence ID" value="NZ_PNCK01000009.1"/>
</dbReference>
<evidence type="ECO:0000313" key="3">
    <source>
        <dbReference type="Proteomes" id="UP000305730"/>
    </source>
</evidence>
<organism evidence="2 4">
    <name type="scientific">Pseudoalteromonas citrea</name>
    <dbReference type="NCBI Taxonomy" id="43655"/>
    <lineage>
        <taxon>Bacteria</taxon>
        <taxon>Pseudomonadati</taxon>
        <taxon>Pseudomonadota</taxon>
        <taxon>Gammaproteobacteria</taxon>
        <taxon>Alteromonadales</taxon>
        <taxon>Pseudoalteromonadaceae</taxon>
        <taxon>Pseudoalteromonas</taxon>
    </lineage>
</organism>
<protein>
    <recommendedName>
        <fullName evidence="5">ParB/Sulfiredoxin domain-containing protein</fullName>
    </recommendedName>
</protein>
<proteinExistence type="predicted"/>
<name>A0A5S3XVB4_9GAMM</name>
<dbReference type="EMBL" id="PNCK01000009">
    <property type="protein sequence ID" value="TMP46277.1"/>
    <property type="molecule type" value="Genomic_DNA"/>
</dbReference>
<accession>A0A5S3XVB4</accession>
<dbReference type="AlphaFoldDB" id="A0A5S3XVB4"/>
<evidence type="ECO:0000313" key="2">
    <source>
        <dbReference type="EMBL" id="TMP63053.1"/>
    </source>
</evidence>
<reference evidence="3 4" key="1">
    <citation type="submission" date="2017-12" db="EMBL/GenBank/DDBJ databases">
        <authorList>
            <person name="Paulsen S."/>
            <person name="Gram L.K."/>
        </authorList>
    </citation>
    <scope>NUCLEOTIDE SEQUENCE [LARGE SCALE GENOMIC DNA]</scope>
    <source>
        <strain evidence="2 4">S2231</strain>
        <strain evidence="1 3">S2233</strain>
    </source>
</reference>
<evidence type="ECO:0000313" key="4">
    <source>
        <dbReference type="Proteomes" id="UP000307706"/>
    </source>
</evidence>
<evidence type="ECO:0000313" key="1">
    <source>
        <dbReference type="EMBL" id="TMP46277.1"/>
    </source>
</evidence>
<dbReference type="Proteomes" id="UP000307706">
    <property type="component" value="Unassembled WGS sequence"/>
</dbReference>
<reference evidence="4" key="2">
    <citation type="submission" date="2019-06" db="EMBL/GenBank/DDBJ databases">
        <title>Co-occurence of chitin degradation, pigmentation and bioactivity in marine Pseudoalteromonas.</title>
        <authorList>
            <person name="Sonnenschein E.C."/>
            <person name="Bech P.K."/>
        </authorList>
    </citation>
    <scope>NUCLEOTIDE SEQUENCE [LARGE SCALE GENOMIC DNA]</scope>
    <source>
        <strain evidence="4">S2231</strain>
    </source>
</reference>
<reference evidence="2" key="3">
    <citation type="submission" date="2019-09" db="EMBL/GenBank/DDBJ databases">
        <title>Co-occurence of chitin degradation, pigmentation and bioactivity in marine Pseudoalteromonas.</title>
        <authorList>
            <person name="Sonnenschein E.C."/>
            <person name="Bech P.K."/>
        </authorList>
    </citation>
    <scope>NUCLEOTIDE SEQUENCE</scope>
    <source>
        <strain evidence="2">S2231</strain>
        <strain evidence="1 3">S2233</strain>
    </source>
</reference>
<keyword evidence="3" id="KW-1185">Reference proteome</keyword>